<evidence type="ECO:0000256" key="4">
    <source>
        <dbReference type="PIRSR" id="PIRSR004846-1"/>
    </source>
</evidence>
<dbReference type="GO" id="GO:0030973">
    <property type="term" value="F:molybdate ion binding"/>
    <property type="evidence" value="ECO:0007669"/>
    <property type="project" value="InterPro"/>
</dbReference>
<feature type="binding site" evidence="4">
    <location>
        <position position="74"/>
    </location>
    <ligand>
        <name>molybdate</name>
        <dbReference type="ChEBI" id="CHEBI:36264"/>
    </ligand>
</feature>
<keyword evidence="2 4" id="KW-0479">Metal-binding</keyword>
<evidence type="ECO:0000313" key="7">
    <source>
        <dbReference type="Proteomes" id="UP000262004"/>
    </source>
</evidence>
<dbReference type="SUPFAM" id="SSF53850">
    <property type="entry name" value="Periplasmic binding protein-like II"/>
    <property type="match status" value="1"/>
</dbReference>
<dbReference type="NCBIfam" id="TIGR01256">
    <property type="entry name" value="modA"/>
    <property type="match status" value="1"/>
</dbReference>
<gene>
    <name evidence="6" type="ORF">HPTL_2027</name>
</gene>
<evidence type="ECO:0000256" key="3">
    <source>
        <dbReference type="ARBA" id="ARBA00022729"/>
    </source>
</evidence>
<dbReference type="GO" id="GO:0046872">
    <property type="term" value="F:metal ion binding"/>
    <property type="evidence" value="ECO:0007669"/>
    <property type="project" value="UniProtKB-KW"/>
</dbReference>
<evidence type="ECO:0000256" key="1">
    <source>
        <dbReference type="ARBA" id="ARBA00009175"/>
    </source>
</evidence>
<protein>
    <submittedName>
        <fullName evidence="6">Molybdate transport system substrate-binding protein</fullName>
    </submittedName>
</protein>
<dbReference type="PANTHER" id="PTHR30632">
    <property type="entry name" value="MOLYBDATE-BINDING PERIPLASMIC PROTEIN"/>
    <property type="match status" value="1"/>
</dbReference>
<keyword evidence="4" id="KW-0500">Molybdenum</keyword>
<keyword evidence="7" id="KW-1185">Reference proteome</keyword>
<dbReference type="KEGG" id="htl:HPTL_2027"/>
<name>A0A2Z6E0G6_HYDTE</name>
<comment type="similarity">
    <text evidence="1">Belongs to the bacterial solute-binding protein ModA family.</text>
</comment>
<proteinExistence type="inferred from homology"/>
<dbReference type="EMBL" id="AP018558">
    <property type="protein sequence ID" value="BBD78281.1"/>
    <property type="molecule type" value="Genomic_DNA"/>
</dbReference>
<dbReference type="PANTHER" id="PTHR30632:SF14">
    <property type="entry name" value="TUNGSTATE_MOLYBDATE_CHROMATE-BINDING PROTEIN MODA"/>
    <property type="match status" value="1"/>
</dbReference>
<feature type="binding site" evidence="4">
    <location>
        <position position="187"/>
    </location>
    <ligand>
        <name>molybdate</name>
        <dbReference type="ChEBI" id="CHEBI:36264"/>
    </ligand>
</feature>
<dbReference type="GO" id="GO:0015689">
    <property type="term" value="P:molybdate ion transport"/>
    <property type="evidence" value="ECO:0007669"/>
    <property type="project" value="InterPro"/>
</dbReference>
<dbReference type="AlphaFoldDB" id="A0A2Z6E0G6"/>
<accession>A0A2Z6E0G6</accession>
<dbReference type="Proteomes" id="UP000262004">
    <property type="component" value="Chromosome"/>
</dbReference>
<dbReference type="InterPro" id="IPR044084">
    <property type="entry name" value="AvModA-like_subst-bd"/>
</dbReference>
<dbReference type="Gene3D" id="3.40.190.10">
    <property type="entry name" value="Periplasmic binding protein-like II"/>
    <property type="match status" value="2"/>
</dbReference>
<dbReference type="RefSeq" id="WP_197713692.1">
    <property type="nucleotide sequence ID" value="NZ_AP018558.1"/>
</dbReference>
<keyword evidence="3 5" id="KW-0732">Signal</keyword>
<dbReference type="InterPro" id="IPR005950">
    <property type="entry name" value="ModA"/>
</dbReference>
<sequence>MNRRDFLRRFPAMVSAVASAAVAPAVLLRAATAGAANRAAVVAAASDLKYALDAVAERYAAQGNPKPKLIFGSSGNFTRQIQQGAPFDLFLSADESYIAQLVASGLTRDAGVVYAVGRIGIAVPPGSPVQADRDLAGLRRALAAGKVKRFAIANPEHAPYGKRAQEALQYAGLWEAIQPYLVLGENIAQAMQFALSGGAQGGIIALSLAKAPPVAPRLGGFALIPEAWHTPLVQRMALLRAAHPEAERFYAYLQGNDARAILAQYGFVLP</sequence>
<evidence type="ECO:0000256" key="2">
    <source>
        <dbReference type="ARBA" id="ARBA00022723"/>
    </source>
</evidence>
<dbReference type="InterPro" id="IPR050682">
    <property type="entry name" value="ModA/WtpA"/>
</dbReference>
<evidence type="ECO:0000256" key="5">
    <source>
        <dbReference type="SAM" id="SignalP"/>
    </source>
</evidence>
<dbReference type="Pfam" id="PF13531">
    <property type="entry name" value="SBP_bac_11"/>
    <property type="match status" value="1"/>
</dbReference>
<organism evidence="6 7">
    <name type="scientific">Hydrogenophilus thermoluteolus</name>
    <name type="common">Pseudomonas hydrogenothermophila</name>
    <dbReference type="NCBI Taxonomy" id="297"/>
    <lineage>
        <taxon>Bacteria</taxon>
        <taxon>Pseudomonadati</taxon>
        <taxon>Pseudomonadota</taxon>
        <taxon>Hydrogenophilia</taxon>
        <taxon>Hydrogenophilales</taxon>
        <taxon>Hydrogenophilaceae</taxon>
        <taxon>Hydrogenophilus</taxon>
    </lineage>
</organism>
<feature type="signal peptide" evidence="5">
    <location>
        <begin position="1"/>
        <end position="35"/>
    </location>
</feature>
<dbReference type="CDD" id="cd13539">
    <property type="entry name" value="PBP2_AvModA"/>
    <property type="match status" value="1"/>
</dbReference>
<feature type="chain" id="PRO_5016303133" evidence="5">
    <location>
        <begin position="36"/>
        <end position="270"/>
    </location>
</feature>
<evidence type="ECO:0000313" key="6">
    <source>
        <dbReference type="EMBL" id="BBD78281.1"/>
    </source>
</evidence>
<reference evidence="6 7" key="1">
    <citation type="submission" date="2018-04" db="EMBL/GenBank/DDBJ databases">
        <title>Complete genome sequence of Hydrogenophilus thermoluteolus TH-1.</title>
        <authorList>
            <person name="Arai H."/>
        </authorList>
    </citation>
    <scope>NUCLEOTIDE SEQUENCE [LARGE SCALE GENOMIC DNA]</scope>
    <source>
        <strain evidence="6 7">TH-1</strain>
    </source>
</reference>
<dbReference type="PIRSF" id="PIRSF004846">
    <property type="entry name" value="ModA"/>
    <property type="match status" value="1"/>
</dbReference>